<evidence type="ECO:0000313" key="6">
    <source>
        <dbReference type="Proteomes" id="UP001228403"/>
    </source>
</evidence>
<dbReference type="SUPFAM" id="SSF46689">
    <property type="entry name" value="Homeodomain-like"/>
    <property type="match status" value="1"/>
</dbReference>
<name>A0ABT7U3B0_9BACE</name>
<organism evidence="5 6">
    <name type="scientific">Bacteroides eggerthii</name>
    <dbReference type="NCBI Taxonomy" id="28111"/>
    <lineage>
        <taxon>Bacteria</taxon>
        <taxon>Pseudomonadati</taxon>
        <taxon>Bacteroidota</taxon>
        <taxon>Bacteroidia</taxon>
        <taxon>Bacteroidales</taxon>
        <taxon>Bacteroidaceae</taxon>
        <taxon>Bacteroides</taxon>
    </lineage>
</organism>
<feature type="domain" description="HTH tetR-type" evidence="4">
    <location>
        <begin position="20"/>
        <end position="80"/>
    </location>
</feature>
<reference evidence="6" key="2">
    <citation type="submission" date="2023-07" db="EMBL/GenBank/DDBJ databases">
        <title>Identification and characterization of horizontal gene transfer across gut microbiota members of farm animals based on homology search.</title>
        <authorList>
            <person name="Schwarzerova J."/>
            <person name="Nykrynova M."/>
            <person name="Jureckova K."/>
            <person name="Cejkova D."/>
            <person name="Rychlik I."/>
        </authorList>
    </citation>
    <scope>NUCLEOTIDE SEQUENCE [LARGE SCALE GENOMIC DNA]</scope>
    <source>
        <strain evidence="6">ET4</strain>
    </source>
</reference>
<dbReference type="InterPro" id="IPR001647">
    <property type="entry name" value="HTH_TetR"/>
</dbReference>
<keyword evidence="6" id="KW-1185">Reference proteome</keyword>
<evidence type="ECO:0000256" key="1">
    <source>
        <dbReference type="ARBA" id="ARBA00023125"/>
    </source>
</evidence>
<comment type="caution">
    <text evidence="5">The sequence shown here is derived from an EMBL/GenBank/DDBJ whole genome shotgun (WGS) entry which is preliminary data.</text>
</comment>
<dbReference type="PROSITE" id="PS50977">
    <property type="entry name" value="HTH_TETR_2"/>
    <property type="match status" value="1"/>
</dbReference>
<feature type="compositionally biased region" description="Polar residues" evidence="3">
    <location>
        <begin position="254"/>
        <end position="264"/>
    </location>
</feature>
<evidence type="ECO:0000256" key="3">
    <source>
        <dbReference type="SAM" id="MobiDB-lite"/>
    </source>
</evidence>
<accession>A0ABT7U3B0</accession>
<dbReference type="EMBL" id="JAUDCF010000005">
    <property type="protein sequence ID" value="MDM8145016.1"/>
    <property type="molecule type" value="Genomic_DNA"/>
</dbReference>
<evidence type="ECO:0000259" key="4">
    <source>
        <dbReference type="PROSITE" id="PS50977"/>
    </source>
</evidence>
<feature type="region of interest" description="Disordered" evidence="3">
    <location>
        <begin position="243"/>
        <end position="264"/>
    </location>
</feature>
<dbReference type="Pfam" id="PF00440">
    <property type="entry name" value="TetR_N"/>
    <property type="match status" value="1"/>
</dbReference>
<protein>
    <submittedName>
        <fullName evidence="5">TetR family transcriptional regulator</fullName>
    </submittedName>
</protein>
<dbReference type="InterPro" id="IPR009057">
    <property type="entry name" value="Homeodomain-like_sf"/>
</dbReference>
<reference evidence="5 6" key="1">
    <citation type="submission" date="2023-06" db="EMBL/GenBank/DDBJ databases">
        <authorList>
            <person name="Zeman M."/>
            <person name="Kubasova T."/>
            <person name="Jahodarova E."/>
            <person name="Nykrynova M."/>
            <person name="Rychlik I."/>
        </authorList>
    </citation>
    <scope>NUCLEOTIDE SEQUENCE [LARGE SCALE GENOMIC DNA]</scope>
    <source>
        <strain evidence="5 6">ET4</strain>
    </source>
</reference>
<evidence type="ECO:0000256" key="2">
    <source>
        <dbReference type="PROSITE-ProRule" id="PRU00335"/>
    </source>
</evidence>
<keyword evidence="1 2" id="KW-0238">DNA-binding</keyword>
<gene>
    <name evidence="5" type="ORF">QUW02_03580</name>
</gene>
<dbReference type="Gene3D" id="1.10.357.10">
    <property type="entry name" value="Tetracycline Repressor, domain 2"/>
    <property type="match status" value="1"/>
</dbReference>
<dbReference type="Proteomes" id="UP001228403">
    <property type="component" value="Unassembled WGS sequence"/>
</dbReference>
<sequence>MEEDKIKSPQASQRYRRTRATLEQDIITAAEQLIGEKGFSRLKLTELCERAKIESPVFYNRYEDIDDFVEKFVRNYDYWLSDNVTLDTKNLSPVENMNHIILTLIDSLAANPVMQKLIAWELNENTYVTRRTAQNRDNNSQEVIHYFENQLKANDINFNVGCAILIGGVYYLIMHKDLATFNNIDFSTEEGMQMLKETVSKMIYKLFGSARGRAASTTEKLTSQRIARNLLQSGVDRDTILKATGLSEEEMNEQEASTTSDGEF</sequence>
<proteinExistence type="predicted"/>
<evidence type="ECO:0000313" key="5">
    <source>
        <dbReference type="EMBL" id="MDM8145016.1"/>
    </source>
</evidence>
<feature type="DNA-binding region" description="H-T-H motif" evidence="2">
    <location>
        <begin position="43"/>
        <end position="62"/>
    </location>
</feature>